<organism evidence="3">
    <name type="scientific">marine metagenome</name>
    <dbReference type="NCBI Taxonomy" id="408172"/>
    <lineage>
        <taxon>unclassified sequences</taxon>
        <taxon>metagenomes</taxon>
        <taxon>ecological metagenomes</taxon>
    </lineage>
</organism>
<feature type="transmembrane region" description="Helical" evidence="2">
    <location>
        <begin position="92"/>
        <end position="112"/>
    </location>
</feature>
<gene>
    <name evidence="3" type="ORF">METZ01_LOCUS71511</name>
</gene>
<feature type="compositionally biased region" description="Low complexity" evidence="1">
    <location>
        <begin position="168"/>
        <end position="177"/>
    </location>
</feature>
<feature type="compositionally biased region" description="Acidic residues" evidence="1">
    <location>
        <begin position="178"/>
        <end position="195"/>
    </location>
</feature>
<feature type="region of interest" description="Disordered" evidence="1">
    <location>
        <begin position="137"/>
        <end position="195"/>
    </location>
</feature>
<evidence type="ECO:0000313" key="3">
    <source>
        <dbReference type="EMBL" id="SVA18657.1"/>
    </source>
</evidence>
<keyword evidence="2" id="KW-0472">Membrane</keyword>
<keyword evidence="2" id="KW-0812">Transmembrane</keyword>
<proteinExistence type="predicted"/>
<dbReference type="EMBL" id="UINC01005042">
    <property type="protein sequence ID" value="SVA18657.1"/>
    <property type="molecule type" value="Genomic_DNA"/>
</dbReference>
<feature type="transmembrane region" description="Helical" evidence="2">
    <location>
        <begin position="58"/>
        <end position="80"/>
    </location>
</feature>
<feature type="transmembrane region" description="Helical" evidence="2">
    <location>
        <begin position="9"/>
        <end position="26"/>
    </location>
</feature>
<evidence type="ECO:0000256" key="1">
    <source>
        <dbReference type="SAM" id="MobiDB-lite"/>
    </source>
</evidence>
<reference evidence="3" key="1">
    <citation type="submission" date="2018-05" db="EMBL/GenBank/DDBJ databases">
        <authorList>
            <person name="Lanie J.A."/>
            <person name="Ng W.-L."/>
            <person name="Kazmierczak K.M."/>
            <person name="Andrzejewski T.M."/>
            <person name="Davidsen T.M."/>
            <person name="Wayne K.J."/>
            <person name="Tettelin H."/>
            <person name="Glass J.I."/>
            <person name="Rusch D."/>
            <person name="Podicherti R."/>
            <person name="Tsui H.-C.T."/>
            <person name="Winkler M.E."/>
        </authorList>
    </citation>
    <scope>NUCLEOTIDE SEQUENCE</scope>
</reference>
<protein>
    <submittedName>
        <fullName evidence="3">Uncharacterized protein</fullName>
    </submittedName>
</protein>
<feature type="transmembrane region" description="Helical" evidence="2">
    <location>
        <begin position="32"/>
        <end position="51"/>
    </location>
</feature>
<name>A0A381TUM9_9ZZZZ</name>
<keyword evidence="2" id="KW-1133">Transmembrane helix</keyword>
<sequence>MGNNLKSGLGYLIPLGAVVGFVFAILTGNYLLSIMFPLAGILTWFLYMIIMQITVPDIIGNIIIGFGGLLTVGIFLVYGIETNIFGGFELSGEGTVFAFLVLFFSVLTGMLFNRDGSAPNDLLTGQEKELIDKAIESSKDEENPKVIVIKQEQQPQKEKNDQPEERTPYYAYPPGYDYYDDYYGDEYEDDEDEKE</sequence>
<feature type="compositionally biased region" description="Basic and acidic residues" evidence="1">
    <location>
        <begin position="155"/>
        <end position="167"/>
    </location>
</feature>
<accession>A0A381TUM9</accession>
<evidence type="ECO:0000256" key="2">
    <source>
        <dbReference type="SAM" id="Phobius"/>
    </source>
</evidence>
<dbReference type="AlphaFoldDB" id="A0A381TUM9"/>